<dbReference type="PANTHER" id="PTHR47962">
    <property type="entry name" value="ATP-DEPENDENT HELICASE LHR-RELATED-RELATED"/>
    <property type="match status" value="1"/>
</dbReference>
<gene>
    <name evidence="12" type="ORF">LFW2832_01044</name>
</gene>
<keyword evidence="3 12" id="KW-0378">Hydrolase</keyword>
<dbReference type="PROSITE" id="PS51194">
    <property type="entry name" value="HELICASE_CTER"/>
    <property type="match status" value="1"/>
</dbReference>
<dbReference type="GO" id="GO:0003677">
    <property type="term" value="F:DNA binding"/>
    <property type="evidence" value="ECO:0007669"/>
    <property type="project" value="UniProtKB-KW"/>
</dbReference>
<keyword evidence="8" id="KW-0413">Isomerase</keyword>
<evidence type="ECO:0000256" key="5">
    <source>
        <dbReference type="ARBA" id="ARBA00022840"/>
    </source>
</evidence>
<evidence type="ECO:0000256" key="4">
    <source>
        <dbReference type="ARBA" id="ARBA00022806"/>
    </source>
</evidence>
<evidence type="ECO:0000256" key="1">
    <source>
        <dbReference type="ARBA" id="ARBA00022741"/>
    </source>
</evidence>
<dbReference type="GO" id="GO:0006281">
    <property type="term" value="P:DNA repair"/>
    <property type="evidence" value="ECO:0007669"/>
    <property type="project" value="UniProtKB-KW"/>
</dbReference>
<evidence type="ECO:0000256" key="8">
    <source>
        <dbReference type="ARBA" id="ARBA00023235"/>
    </source>
</evidence>
<dbReference type="EMBL" id="CABMJJ010000009">
    <property type="protein sequence ID" value="VVC04560.1"/>
    <property type="molecule type" value="Genomic_DNA"/>
</dbReference>
<dbReference type="InterPro" id="IPR001650">
    <property type="entry name" value="Helicase_C-like"/>
</dbReference>
<dbReference type="GO" id="GO:0005524">
    <property type="term" value="F:ATP binding"/>
    <property type="evidence" value="ECO:0007669"/>
    <property type="project" value="UniProtKB-KW"/>
</dbReference>
<dbReference type="SUPFAM" id="SSF52540">
    <property type="entry name" value="P-loop containing nucleoside triphosphate hydrolases"/>
    <property type="match status" value="1"/>
</dbReference>
<evidence type="ECO:0000313" key="12">
    <source>
        <dbReference type="EMBL" id="VVC04560.1"/>
    </source>
</evidence>
<dbReference type="SMART" id="SM00490">
    <property type="entry name" value="HELICc"/>
    <property type="match status" value="1"/>
</dbReference>
<feature type="domain" description="Helicase ATP-binding" evidence="10">
    <location>
        <begin position="23"/>
        <end position="201"/>
    </location>
</feature>
<evidence type="ECO:0000256" key="3">
    <source>
        <dbReference type="ARBA" id="ARBA00022801"/>
    </source>
</evidence>
<keyword evidence="4 12" id="KW-0347">Helicase</keyword>
<dbReference type="EC" id="3.6.4.12" evidence="12"/>
<dbReference type="InterPro" id="IPR052511">
    <property type="entry name" value="ATP-dep_Helicase"/>
</dbReference>
<protein>
    <submittedName>
        <fullName evidence="12">ATP-dependent DNA helicase Hel308</fullName>
        <ecNumber evidence="12">3.6.4.12</ecNumber>
    </submittedName>
</protein>
<dbReference type="GO" id="GO:0016887">
    <property type="term" value="F:ATP hydrolysis activity"/>
    <property type="evidence" value="ECO:0007669"/>
    <property type="project" value="TreeGrafter"/>
</dbReference>
<dbReference type="Pfam" id="PF00270">
    <property type="entry name" value="DEAD"/>
    <property type="match status" value="1"/>
</dbReference>
<dbReference type="InterPro" id="IPR013701">
    <property type="entry name" value="Lhr-like_DEAD/DEAH_assoc"/>
</dbReference>
<dbReference type="Pfam" id="PF00271">
    <property type="entry name" value="Helicase_C"/>
    <property type="match status" value="1"/>
</dbReference>
<evidence type="ECO:0000256" key="7">
    <source>
        <dbReference type="ARBA" id="ARBA00023204"/>
    </source>
</evidence>
<dbReference type="InterPro" id="IPR014001">
    <property type="entry name" value="Helicase_ATP-bd"/>
</dbReference>
<dbReference type="GO" id="GO:0003678">
    <property type="term" value="F:DNA helicase activity"/>
    <property type="evidence" value="ECO:0007669"/>
    <property type="project" value="UniProtKB-EC"/>
</dbReference>
<name>A0A5E4LRJ5_9ARCH</name>
<organism evidence="12 13">
    <name type="scientific">Candidatus Bilamarchaeum dharawalense</name>
    <dbReference type="NCBI Taxonomy" id="2885759"/>
    <lineage>
        <taxon>Archaea</taxon>
        <taxon>Candidatus Micrarchaeota</taxon>
        <taxon>Candidatus Micrarchaeia</taxon>
        <taxon>Candidatus Anstonellales</taxon>
        <taxon>Candidatus Bilamarchaeaceae</taxon>
        <taxon>Candidatus Bilamarchaeum</taxon>
    </lineage>
</organism>
<dbReference type="SMART" id="SM00487">
    <property type="entry name" value="DEXDc"/>
    <property type="match status" value="1"/>
</dbReference>
<evidence type="ECO:0000256" key="2">
    <source>
        <dbReference type="ARBA" id="ARBA00022763"/>
    </source>
</evidence>
<dbReference type="Gene3D" id="3.40.50.300">
    <property type="entry name" value="P-loop containing nucleotide triphosphate hydrolases"/>
    <property type="match status" value="2"/>
</dbReference>
<comment type="similarity">
    <text evidence="9">Belongs to the Lhr helicase family. Lhr-Core subfamily.</text>
</comment>
<dbReference type="AlphaFoldDB" id="A0A5E4LRJ5"/>
<dbReference type="Pfam" id="PF19306">
    <property type="entry name" value="WHD_Lhr"/>
    <property type="match status" value="1"/>
</dbReference>
<dbReference type="PANTHER" id="PTHR47962:SF5">
    <property type="entry name" value="ATP-DEPENDENT HELICASE LHR-RELATED"/>
    <property type="match status" value="1"/>
</dbReference>
<keyword evidence="2" id="KW-0227">DNA damage</keyword>
<dbReference type="Proteomes" id="UP000789941">
    <property type="component" value="Unassembled WGS sequence"/>
</dbReference>
<dbReference type="PIRSF" id="PIRSF037307">
    <property type="entry name" value="Lhr-like_helic_prd"/>
    <property type="match status" value="1"/>
</dbReference>
<dbReference type="InterPro" id="IPR045628">
    <property type="entry name" value="Lhr_WH_dom"/>
</dbReference>
<keyword evidence="1" id="KW-0547">Nucleotide-binding</keyword>
<dbReference type="Pfam" id="PF08494">
    <property type="entry name" value="DEAD_assoc"/>
    <property type="match status" value="1"/>
</dbReference>
<keyword evidence="7" id="KW-0234">DNA repair</keyword>
<accession>A0A5E4LRJ5</accession>
<dbReference type="InterPro" id="IPR011545">
    <property type="entry name" value="DEAD/DEAH_box_helicase_dom"/>
</dbReference>
<evidence type="ECO:0000256" key="9">
    <source>
        <dbReference type="ARBA" id="ARBA00093467"/>
    </source>
</evidence>
<evidence type="ECO:0000256" key="6">
    <source>
        <dbReference type="ARBA" id="ARBA00023125"/>
    </source>
</evidence>
<dbReference type="InterPro" id="IPR027417">
    <property type="entry name" value="P-loop_NTPase"/>
</dbReference>
<dbReference type="PROSITE" id="PS51192">
    <property type="entry name" value="HELICASE_ATP_BIND_1"/>
    <property type="match status" value="1"/>
</dbReference>
<comment type="caution">
    <text evidence="12">The sequence shown here is derived from an EMBL/GenBank/DDBJ whole genome shotgun (WGS) entry which is preliminary data.</text>
</comment>
<evidence type="ECO:0000313" key="13">
    <source>
        <dbReference type="Proteomes" id="UP000789941"/>
    </source>
</evidence>
<dbReference type="InterPro" id="IPR017170">
    <property type="entry name" value="Lhr-like"/>
</dbReference>
<proteinExistence type="inferred from homology"/>
<feature type="domain" description="Helicase C-terminal" evidence="11">
    <location>
        <begin position="225"/>
        <end position="369"/>
    </location>
</feature>
<evidence type="ECO:0000259" key="11">
    <source>
        <dbReference type="PROSITE" id="PS51194"/>
    </source>
</evidence>
<keyword evidence="5" id="KW-0067">ATP-binding</keyword>
<evidence type="ECO:0000259" key="10">
    <source>
        <dbReference type="PROSITE" id="PS51192"/>
    </source>
</evidence>
<sequence>MPSVADLVRERFGELTPIQKIAMPNVLAGQNVLILAPTGSGKTESALLPILEKIKKPLAGDGKGIRALYITPLRALSRDLKQRFNWWCDRLEISHDIRTGDTTLAERAKHRQNPPQILLTTVESLQALLLGRVMRKHLSTIEFVIVDEIHDILDNKRGAQLSLGLERLNEIAKFQRIGISATVANESEAAKLLFGERPFQICESGKNRQMDFSVEELSNEKRLERIKDLSEKFRSLIFVNTRSTAEEIGASLKKLNAPLGIHHGSLAKEVRQITEDDFKSGKINSILCTSSLELGIDVGDVSLVLQYGSPHQVFRLIQRVGRSGHSLEKTPKGIIFCSDFDDRLESEVITVFAKNGWMEDKKSEVGALDVIAHQVIGLCLDFGRLELSQIHSILSRSYAYNISFDKLRMIALQLYGEGLIYYDETPKDVLIKAKPRARIYYSDFLSTIPKTKKFLLRDISSNRFISSLDEEFVVNLESGSSFLSHGLAWRVIDITEKEVLAEPTSGLDIMIPSWTGEDIPVSFEVAQEVGRMRSIKKETSPLPDDKTVVIEIVEDLIVIHACFGTKINEAISRVFSKQLTSLIGESVIAVSDPYRILVKLPFPMKEEYVKRAFENVRNIQNQLTDALEHSSLLKFKFLHVARMFGLLSVEGTLNSRYIQVLRHSVIYEETIRSIFFRYFDVEKTEEILGKIRNKQIQVIYDLRKKPSYFAQIGLERVSGAESIGAFEPRERILSAFKENALSKTVRLVCLHCKATRFMHLASAPEKIKCHNCNQSAFALVSKEGEAHHDLEFSAGLIRAYGKQALIALSTYGIGPSTADRVLRRLHKTEEAFFLDLIEAQKNFIKNKKYWKLH</sequence>
<keyword evidence="6" id="KW-0238">DNA-binding</keyword>
<reference evidence="12 13" key="1">
    <citation type="submission" date="2019-08" db="EMBL/GenBank/DDBJ databases">
        <authorList>
            <person name="Vazquez-Campos X."/>
        </authorList>
    </citation>
    <scope>NUCLEOTIDE SEQUENCE [LARGE SCALE GENOMIC DNA]</scope>
    <source>
        <strain evidence="12">LFW-283_2</strain>
    </source>
</reference>